<evidence type="ECO:0008006" key="3">
    <source>
        <dbReference type="Google" id="ProtNLM"/>
    </source>
</evidence>
<evidence type="ECO:0000313" key="1">
    <source>
        <dbReference type="EMBL" id="PLC50297.1"/>
    </source>
</evidence>
<protein>
    <recommendedName>
        <fullName evidence="3">DUF2946 domain-containing protein</fullName>
    </recommendedName>
</protein>
<keyword evidence="2" id="KW-1185">Reference proteome</keyword>
<proteinExistence type="predicted"/>
<dbReference type="OrthoDB" id="8687275at2"/>
<dbReference type="EMBL" id="PDNW01000005">
    <property type="protein sequence ID" value="PLC50297.1"/>
    <property type="molecule type" value="Genomic_DNA"/>
</dbReference>
<accession>A0A2N4U5L8</accession>
<reference evidence="1 2" key="1">
    <citation type="submission" date="2017-10" db="EMBL/GenBank/DDBJ databases">
        <title>Two draft genome sequences of Pusillimonas sp. strains isolated from a nitrate- and radionuclide-contaminated groundwater in Russia.</title>
        <authorList>
            <person name="Grouzdev D.S."/>
            <person name="Tourova T.P."/>
            <person name="Goeva M.A."/>
            <person name="Babich T.L."/>
            <person name="Sokolova D.S."/>
            <person name="Abdullin R."/>
            <person name="Poltaraus A.B."/>
            <person name="Toshchakov S.V."/>
            <person name="Nazina T.N."/>
        </authorList>
    </citation>
    <scope>NUCLEOTIDE SEQUENCE [LARGE SCALE GENOMIC DNA]</scope>
    <source>
        <strain evidence="1 2">JR1/69-3-13</strain>
    </source>
</reference>
<dbReference type="AlphaFoldDB" id="A0A2N4U5L8"/>
<organism evidence="1 2">
    <name type="scientific">Pollutimonas subterranea</name>
    <dbReference type="NCBI Taxonomy" id="2045210"/>
    <lineage>
        <taxon>Bacteria</taxon>
        <taxon>Pseudomonadati</taxon>
        <taxon>Pseudomonadota</taxon>
        <taxon>Betaproteobacteria</taxon>
        <taxon>Burkholderiales</taxon>
        <taxon>Alcaligenaceae</taxon>
        <taxon>Pollutimonas</taxon>
    </lineage>
</organism>
<sequence>MYRHLRHPTKHTHWRIFAGVLLLAFVLRAMIAVGYMPTPASAEGGRFGMTLCVQGLSASALKILALDDTPVSVEPQALDCAFGAAIAPAVLPLSPDVSIAAPLNDIYVAIWRGAAPAFAQAWRGPPLGARGPPLAA</sequence>
<dbReference type="RefSeq" id="WP_102073401.1">
    <property type="nucleotide sequence ID" value="NZ_PDNW01000005.1"/>
</dbReference>
<gene>
    <name evidence="1" type="ORF">CR159_07485</name>
</gene>
<name>A0A2N4U5L8_9BURK</name>
<evidence type="ECO:0000313" key="2">
    <source>
        <dbReference type="Proteomes" id="UP000234190"/>
    </source>
</evidence>
<comment type="caution">
    <text evidence="1">The sequence shown here is derived from an EMBL/GenBank/DDBJ whole genome shotgun (WGS) entry which is preliminary data.</text>
</comment>
<dbReference type="Proteomes" id="UP000234190">
    <property type="component" value="Unassembled WGS sequence"/>
</dbReference>